<keyword evidence="3 11" id="KW-0813">Transport</keyword>
<keyword evidence="13" id="KW-0732">Signal</keyword>
<evidence type="ECO:0000256" key="7">
    <source>
        <dbReference type="ARBA" id="ARBA00022989"/>
    </source>
</evidence>
<dbReference type="HAMAP" id="MF_01393">
    <property type="entry name" value="ATP_synth_a_bact"/>
    <property type="match status" value="1"/>
</dbReference>
<keyword evidence="4 11" id="KW-0138">CF(0)</keyword>
<gene>
    <name evidence="11 14" type="primary">atpB</name>
    <name evidence="14" type="ORF">AAAT34_09645</name>
</gene>
<dbReference type="InterPro" id="IPR045083">
    <property type="entry name" value="ATP_synth_F0_asu_bact/mt"/>
</dbReference>
<evidence type="ECO:0000256" key="13">
    <source>
        <dbReference type="SAM" id="SignalP"/>
    </source>
</evidence>
<evidence type="ECO:0000256" key="4">
    <source>
        <dbReference type="ARBA" id="ARBA00022547"/>
    </source>
</evidence>
<comment type="function">
    <text evidence="11 12">Key component of the proton channel; it plays a direct role in the translocation of protons across the membrane.</text>
</comment>
<evidence type="ECO:0000256" key="1">
    <source>
        <dbReference type="ARBA" id="ARBA00004141"/>
    </source>
</evidence>
<feature type="transmembrane region" description="Helical" evidence="11">
    <location>
        <begin position="127"/>
        <end position="144"/>
    </location>
</feature>
<dbReference type="RefSeq" id="WP_215760396.1">
    <property type="nucleotide sequence ID" value="NZ_JAHKBE010000042.1"/>
</dbReference>
<dbReference type="NCBIfam" id="TIGR01131">
    <property type="entry name" value="ATP_synt_6_or_A"/>
    <property type="match status" value="1"/>
</dbReference>
<comment type="caution">
    <text evidence="14">The sequence shown here is derived from an EMBL/GenBank/DDBJ whole genome shotgun (WGS) entry which is preliminary data.</text>
</comment>
<name>A0ABV1FSB7_9BACT</name>
<evidence type="ECO:0000256" key="3">
    <source>
        <dbReference type="ARBA" id="ARBA00022448"/>
    </source>
</evidence>
<dbReference type="PANTHER" id="PTHR11410">
    <property type="entry name" value="ATP SYNTHASE SUBUNIT A"/>
    <property type="match status" value="1"/>
</dbReference>
<feature type="signal peptide" evidence="13">
    <location>
        <begin position="1"/>
        <end position="25"/>
    </location>
</feature>
<comment type="similarity">
    <text evidence="2 11 12">Belongs to the ATPase A chain family.</text>
</comment>
<evidence type="ECO:0000256" key="2">
    <source>
        <dbReference type="ARBA" id="ARBA00006810"/>
    </source>
</evidence>
<feature type="transmembrane region" description="Helical" evidence="11">
    <location>
        <begin position="318"/>
        <end position="351"/>
    </location>
</feature>
<dbReference type="Pfam" id="PF00119">
    <property type="entry name" value="ATP-synt_A"/>
    <property type="match status" value="1"/>
</dbReference>
<evidence type="ECO:0000313" key="14">
    <source>
        <dbReference type="EMBL" id="MEQ2487303.1"/>
    </source>
</evidence>
<evidence type="ECO:0000256" key="10">
    <source>
        <dbReference type="ARBA" id="ARBA00023310"/>
    </source>
</evidence>
<accession>A0ABV1FSB7</accession>
<evidence type="ECO:0000256" key="12">
    <source>
        <dbReference type="RuleBase" id="RU000483"/>
    </source>
</evidence>
<keyword evidence="8 11" id="KW-0406">Ion transport</keyword>
<keyword evidence="6 11" id="KW-0375">Hydrogen ion transport</keyword>
<feature type="transmembrane region" description="Helical" evidence="11">
    <location>
        <begin position="218"/>
        <end position="239"/>
    </location>
</feature>
<protein>
    <recommendedName>
        <fullName evidence="11 12">ATP synthase subunit a</fullName>
    </recommendedName>
    <alternativeName>
        <fullName evidence="11">ATP synthase F0 sector subunit a</fullName>
    </alternativeName>
    <alternativeName>
        <fullName evidence="11">F-ATPase subunit 6</fullName>
    </alternativeName>
</protein>
<feature type="transmembrane region" description="Helical" evidence="11">
    <location>
        <begin position="292"/>
        <end position="312"/>
    </location>
</feature>
<comment type="subcellular location">
    <subcellularLocation>
        <location evidence="11 12">Cell membrane</location>
        <topology evidence="11 12">Multi-pass membrane protein</topology>
    </subcellularLocation>
    <subcellularLocation>
        <location evidence="1">Membrane</location>
        <topology evidence="1">Multi-pass membrane protein</topology>
    </subcellularLocation>
</comment>
<evidence type="ECO:0000256" key="8">
    <source>
        <dbReference type="ARBA" id="ARBA00023065"/>
    </source>
</evidence>
<keyword evidence="9 11" id="KW-0472">Membrane</keyword>
<sequence>MKLVKHIVCLLVLMMAWLPTVGAEANESQSINASEIVLEHIKDTYDWHVTEIGDRSIVINLPVIVKSSTGWHVFSTAEFAHEPDAKGYRMGPAQLAIATRGEHAGKVVELQGEKEVLPFDISITKTVAVMFINVVILLLCILLPARWYRRHKASDAAPGGFTGLVEMLVMYVEDNIIKPGVGEEGYEKYSPYLMTCFFFILVCNIMGVIPFPPGSGNVTGNIAITFFLAVCTFIVTQVSGTKHYWKDIFWPEVPLALKAFPIIPVIEFVGIFTKPFALMIRLFANMMAGHAIAVSLICIIFIVAAKAMAVMIGMSVLGIVMAVFMMLLECMVCFIQAMVFTMLSSIFIGLAREK</sequence>
<evidence type="ECO:0000256" key="9">
    <source>
        <dbReference type="ARBA" id="ARBA00023136"/>
    </source>
</evidence>
<dbReference type="EMBL" id="JBBNFP010000040">
    <property type="protein sequence ID" value="MEQ2487303.1"/>
    <property type="molecule type" value="Genomic_DNA"/>
</dbReference>
<evidence type="ECO:0000313" key="15">
    <source>
        <dbReference type="Proteomes" id="UP001487296"/>
    </source>
</evidence>
<proteinExistence type="inferred from homology"/>
<keyword evidence="11" id="KW-1003">Cell membrane</keyword>
<reference evidence="14 15" key="1">
    <citation type="submission" date="2024-04" db="EMBL/GenBank/DDBJ databases">
        <title>Human intestinal bacterial collection.</title>
        <authorList>
            <person name="Pauvert C."/>
            <person name="Hitch T.C.A."/>
            <person name="Clavel T."/>
        </authorList>
    </citation>
    <scope>NUCLEOTIDE SEQUENCE [LARGE SCALE GENOMIC DNA]</scope>
    <source>
        <strain evidence="14 15">CLA-AA-H145</strain>
    </source>
</reference>
<evidence type="ECO:0000256" key="5">
    <source>
        <dbReference type="ARBA" id="ARBA00022692"/>
    </source>
</evidence>
<feature type="transmembrane region" description="Helical" evidence="11">
    <location>
        <begin position="192"/>
        <end position="211"/>
    </location>
</feature>
<feature type="chain" id="PRO_5047182643" description="ATP synthase subunit a" evidence="13">
    <location>
        <begin position="26"/>
        <end position="354"/>
    </location>
</feature>
<dbReference type="PANTHER" id="PTHR11410:SF0">
    <property type="entry name" value="ATP SYNTHASE SUBUNIT A"/>
    <property type="match status" value="1"/>
</dbReference>
<keyword evidence="5 11" id="KW-0812">Transmembrane</keyword>
<dbReference type="Proteomes" id="UP001487296">
    <property type="component" value="Unassembled WGS sequence"/>
</dbReference>
<evidence type="ECO:0000256" key="6">
    <source>
        <dbReference type="ARBA" id="ARBA00022781"/>
    </source>
</evidence>
<evidence type="ECO:0000256" key="11">
    <source>
        <dbReference type="HAMAP-Rule" id="MF_01393"/>
    </source>
</evidence>
<keyword evidence="10 11" id="KW-0066">ATP synthesis</keyword>
<feature type="transmembrane region" description="Helical" evidence="11">
    <location>
        <begin position="259"/>
        <end position="280"/>
    </location>
</feature>
<dbReference type="InterPro" id="IPR000568">
    <property type="entry name" value="ATP_synth_F0_asu"/>
</dbReference>
<dbReference type="SUPFAM" id="SSF81336">
    <property type="entry name" value="F1F0 ATP synthase subunit A"/>
    <property type="match status" value="1"/>
</dbReference>
<dbReference type="InterPro" id="IPR035908">
    <property type="entry name" value="F0_ATP_A_sf"/>
</dbReference>
<dbReference type="PRINTS" id="PR00123">
    <property type="entry name" value="ATPASEA"/>
</dbReference>
<keyword evidence="15" id="KW-1185">Reference proteome</keyword>
<dbReference type="CDD" id="cd00310">
    <property type="entry name" value="ATP-synt_Fo_a_6"/>
    <property type="match status" value="1"/>
</dbReference>
<keyword evidence="7 11" id="KW-1133">Transmembrane helix</keyword>
<dbReference type="Gene3D" id="1.20.120.220">
    <property type="entry name" value="ATP synthase, F0 complex, subunit A"/>
    <property type="match status" value="1"/>
</dbReference>
<organism evidence="14 15">
    <name type="scientific">Hallella faecis</name>
    <dbReference type="NCBI Taxonomy" id="2841596"/>
    <lineage>
        <taxon>Bacteria</taxon>
        <taxon>Pseudomonadati</taxon>
        <taxon>Bacteroidota</taxon>
        <taxon>Bacteroidia</taxon>
        <taxon>Bacteroidales</taxon>
        <taxon>Prevotellaceae</taxon>
        <taxon>Hallella</taxon>
    </lineage>
</organism>